<feature type="domain" description="4Fe-4S ferredoxin-type" evidence="4">
    <location>
        <begin position="96"/>
        <end position="123"/>
    </location>
</feature>
<dbReference type="InterPro" id="IPR027417">
    <property type="entry name" value="P-loop_NTPase"/>
</dbReference>
<keyword evidence="3" id="KW-0411">Iron-sulfur</keyword>
<dbReference type="InterPro" id="IPR002586">
    <property type="entry name" value="CobQ/CobB/MinD/ParA_Nub-bd_dom"/>
</dbReference>
<organism evidence="5 6">
    <name type="scientific">Desulfatibacillum alkenivorans DSM 16219</name>
    <dbReference type="NCBI Taxonomy" id="1121393"/>
    <lineage>
        <taxon>Bacteria</taxon>
        <taxon>Pseudomonadati</taxon>
        <taxon>Thermodesulfobacteriota</taxon>
        <taxon>Desulfobacteria</taxon>
        <taxon>Desulfobacterales</taxon>
        <taxon>Desulfatibacillaceae</taxon>
        <taxon>Desulfatibacillum</taxon>
    </lineage>
</organism>
<dbReference type="PANTHER" id="PTHR43534:SF1">
    <property type="entry name" value="4FE-4S CLUSTER CONTAINING PARA FAMILY ATPASE PROTEIN"/>
    <property type="match status" value="1"/>
</dbReference>
<dbReference type="PROSITE" id="PS00198">
    <property type="entry name" value="4FE4S_FER_1"/>
    <property type="match status" value="1"/>
</dbReference>
<dbReference type="PROSITE" id="PS51379">
    <property type="entry name" value="4FE4S_FER_2"/>
    <property type="match status" value="2"/>
</dbReference>
<evidence type="ECO:0000313" key="5">
    <source>
        <dbReference type="EMBL" id="SHL05502.1"/>
    </source>
</evidence>
<evidence type="ECO:0000313" key="6">
    <source>
        <dbReference type="Proteomes" id="UP000183994"/>
    </source>
</evidence>
<dbReference type="Proteomes" id="UP000183994">
    <property type="component" value="Unassembled WGS sequence"/>
</dbReference>
<gene>
    <name evidence="5" type="ORF">SAMN02745216_04533</name>
</gene>
<evidence type="ECO:0000259" key="4">
    <source>
        <dbReference type="PROSITE" id="PS51379"/>
    </source>
</evidence>
<dbReference type="GO" id="GO:0051536">
    <property type="term" value="F:iron-sulfur cluster binding"/>
    <property type="evidence" value="ECO:0007669"/>
    <property type="project" value="UniProtKB-KW"/>
</dbReference>
<accession>A0A1M6XHQ3</accession>
<dbReference type="Pfam" id="PF01656">
    <property type="entry name" value="CbiA"/>
    <property type="match status" value="1"/>
</dbReference>
<dbReference type="CDD" id="cd03110">
    <property type="entry name" value="SIMIBI_bact_arch"/>
    <property type="match status" value="1"/>
</dbReference>
<dbReference type="Pfam" id="PF00037">
    <property type="entry name" value="Fer4"/>
    <property type="match status" value="1"/>
</dbReference>
<evidence type="ECO:0000256" key="1">
    <source>
        <dbReference type="ARBA" id="ARBA00022723"/>
    </source>
</evidence>
<dbReference type="OrthoDB" id="9778602at2"/>
<keyword evidence="2" id="KW-0408">Iron</keyword>
<protein>
    <submittedName>
        <fullName evidence="5">MinD superfamily P-loop ATPase, contains an inserted ferredoxin domain</fullName>
    </submittedName>
</protein>
<keyword evidence="6" id="KW-1185">Reference proteome</keyword>
<dbReference type="AlphaFoldDB" id="A0A1M6XHQ3"/>
<name>A0A1M6XHQ3_9BACT</name>
<dbReference type="Gene3D" id="3.40.50.300">
    <property type="entry name" value="P-loop containing nucleotide triphosphate hydrolases"/>
    <property type="match status" value="1"/>
</dbReference>
<keyword evidence="1" id="KW-0479">Metal-binding</keyword>
<dbReference type="RefSeq" id="WP_073478523.1">
    <property type="nucleotide sequence ID" value="NZ_FQZU01000043.1"/>
</dbReference>
<dbReference type="PANTHER" id="PTHR43534">
    <property type="entry name" value="MIND SUPERFAMILY P-LOOP ATPASE CONTAINING AN INSERTED FERREDOXIN DOMAIN"/>
    <property type="match status" value="1"/>
</dbReference>
<dbReference type="InterPro" id="IPR017896">
    <property type="entry name" value="4Fe4S_Fe-S-bd"/>
</dbReference>
<dbReference type="STRING" id="1121393.SAMN02745216_04533"/>
<dbReference type="EMBL" id="FQZU01000043">
    <property type="protein sequence ID" value="SHL05502.1"/>
    <property type="molecule type" value="Genomic_DNA"/>
</dbReference>
<dbReference type="InterPro" id="IPR017900">
    <property type="entry name" value="4Fe4S_Fe_S_CS"/>
</dbReference>
<dbReference type="SUPFAM" id="SSF52540">
    <property type="entry name" value="P-loop containing nucleoside triphosphate hydrolases"/>
    <property type="match status" value="1"/>
</dbReference>
<dbReference type="Gene3D" id="3.30.70.20">
    <property type="match status" value="1"/>
</dbReference>
<feature type="domain" description="4Fe-4S ferredoxin-type" evidence="4">
    <location>
        <begin position="65"/>
        <end position="94"/>
    </location>
</feature>
<sequence length="298" mass="31892">MAETGKAKTITIISGKGGTGKTSVTAAFASLAAPVVVADCDVDAANLHLLLSPEVEKSVDFYAMPIARINQDLCVGCGLCNDLCRYEAIVVQDDNYSVDPLACEACLVCKEHCPEQAIGTVERQAGYWFLSQARTGPMVHASLGIAQENSGKLVTEVRKAAAEVAEKEKLGLVLVDGPPGIGCAVMASLTGADLVIAVTEATQSGLKDLIRVNDLCNHFKIPIHIIVNKCDLNPEVTQAVRKWAQEAEAPIIGEIPYDTDFTKAMIEAKTIVEYKSSRIGDELKSIWNTVLETMKSIV</sequence>
<reference evidence="6" key="1">
    <citation type="submission" date="2016-11" db="EMBL/GenBank/DDBJ databases">
        <authorList>
            <person name="Varghese N."/>
            <person name="Submissions S."/>
        </authorList>
    </citation>
    <scope>NUCLEOTIDE SEQUENCE [LARGE SCALE GENOMIC DNA]</scope>
    <source>
        <strain evidence="6">DSM 16219</strain>
    </source>
</reference>
<evidence type="ECO:0000256" key="2">
    <source>
        <dbReference type="ARBA" id="ARBA00023004"/>
    </source>
</evidence>
<dbReference type="GO" id="GO:0046872">
    <property type="term" value="F:metal ion binding"/>
    <property type="evidence" value="ECO:0007669"/>
    <property type="project" value="UniProtKB-KW"/>
</dbReference>
<proteinExistence type="predicted"/>
<evidence type="ECO:0000256" key="3">
    <source>
        <dbReference type="ARBA" id="ARBA00023014"/>
    </source>
</evidence>